<sequence>QTNPLPRMDRSLVNGFRTVRLLNARDMNPFGDAINRPPPKPDSFYKPMNDEAFTIYSRNFDIGRIDLKSEVLYEDKSNPLWVKERILVNLGYGSESMDILVFSPRDSYGKIASVIIYPGANYFRTPPDVDEVNPGEYGLDFIVKSGRAIVWPAIKDSMNRISPMTGSSREDVTRRWRERLKAWTVDTYRTIDYIETRNDLDPNNIFYLGMSYGSLYPTHTLLFEKRFNAALLYVGGASRSIPPLSDGLNHLPRITTPILMLNGEQDYLIPKVVAERFYDQIGTAAENKRIVFYESGHWPLPRNQMIRESLAWMDKYSVN</sequence>
<evidence type="ECO:0000259" key="1">
    <source>
        <dbReference type="Pfam" id="PF01738"/>
    </source>
</evidence>
<proteinExistence type="predicted"/>
<protein>
    <recommendedName>
        <fullName evidence="1">Dienelactone hydrolase domain-containing protein</fullName>
    </recommendedName>
</protein>
<gene>
    <name evidence="2" type="ORF">METZ01_LOCUS316708</name>
</gene>
<dbReference type="InterPro" id="IPR002925">
    <property type="entry name" value="Dienelactn_hydro"/>
</dbReference>
<dbReference type="AlphaFoldDB" id="A0A382NRP3"/>
<dbReference type="SUPFAM" id="SSF53474">
    <property type="entry name" value="alpha/beta-Hydrolases"/>
    <property type="match status" value="1"/>
</dbReference>
<reference evidence="2" key="1">
    <citation type="submission" date="2018-05" db="EMBL/GenBank/DDBJ databases">
        <authorList>
            <person name="Lanie J.A."/>
            <person name="Ng W.-L."/>
            <person name="Kazmierczak K.M."/>
            <person name="Andrzejewski T.M."/>
            <person name="Davidsen T.M."/>
            <person name="Wayne K.J."/>
            <person name="Tettelin H."/>
            <person name="Glass J.I."/>
            <person name="Rusch D."/>
            <person name="Podicherti R."/>
            <person name="Tsui H.-C.T."/>
            <person name="Winkler M.E."/>
        </authorList>
    </citation>
    <scope>NUCLEOTIDE SEQUENCE</scope>
</reference>
<dbReference type="Pfam" id="PF01738">
    <property type="entry name" value="DLH"/>
    <property type="match status" value="1"/>
</dbReference>
<name>A0A382NRP3_9ZZZZ</name>
<evidence type="ECO:0000313" key="2">
    <source>
        <dbReference type="EMBL" id="SVC63854.1"/>
    </source>
</evidence>
<dbReference type="GO" id="GO:0016787">
    <property type="term" value="F:hydrolase activity"/>
    <property type="evidence" value="ECO:0007669"/>
    <property type="project" value="InterPro"/>
</dbReference>
<dbReference type="Gene3D" id="3.40.50.1820">
    <property type="entry name" value="alpha/beta hydrolase"/>
    <property type="match status" value="1"/>
</dbReference>
<feature type="non-terminal residue" evidence="2">
    <location>
        <position position="1"/>
    </location>
</feature>
<feature type="domain" description="Dienelactone hydrolase" evidence="1">
    <location>
        <begin position="174"/>
        <end position="297"/>
    </location>
</feature>
<accession>A0A382NRP3</accession>
<dbReference type="EMBL" id="UINC01102324">
    <property type="protein sequence ID" value="SVC63854.1"/>
    <property type="molecule type" value="Genomic_DNA"/>
</dbReference>
<organism evidence="2">
    <name type="scientific">marine metagenome</name>
    <dbReference type="NCBI Taxonomy" id="408172"/>
    <lineage>
        <taxon>unclassified sequences</taxon>
        <taxon>metagenomes</taxon>
        <taxon>ecological metagenomes</taxon>
    </lineage>
</organism>
<dbReference type="InterPro" id="IPR029058">
    <property type="entry name" value="AB_hydrolase_fold"/>
</dbReference>